<evidence type="ECO:0000313" key="2">
    <source>
        <dbReference type="EMBL" id="KAG6380751.1"/>
    </source>
</evidence>
<feature type="region of interest" description="Disordered" evidence="1">
    <location>
        <begin position="46"/>
        <end position="110"/>
    </location>
</feature>
<protein>
    <submittedName>
        <fullName evidence="2">Uncharacterized protein</fullName>
    </submittedName>
</protein>
<evidence type="ECO:0000313" key="3">
    <source>
        <dbReference type="Proteomes" id="UP000683000"/>
    </source>
</evidence>
<name>A0A8I3AFR7_9AGAM</name>
<dbReference type="AlphaFoldDB" id="A0A8I3AFR7"/>
<dbReference type="EMBL" id="JAGFBS010000002">
    <property type="protein sequence ID" value="KAG6380751.1"/>
    <property type="molecule type" value="Genomic_DNA"/>
</dbReference>
<dbReference type="Gene3D" id="3.30.450.30">
    <property type="entry name" value="Dynein light chain 2a, cytoplasmic"/>
    <property type="match status" value="1"/>
</dbReference>
<organism evidence="2 3">
    <name type="scientific">Boletus reticuloceps</name>
    <dbReference type="NCBI Taxonomy" id="495285"/>
    <lineage>
        <taxon>Eukaryota</taxon>
        <taxon>Fungi</taxon>
        <taxon>Dikarya</taxon>
        <taxon>Basidiomycota</taxon>
        <taxon>Agaricomycotina</taxon>
        <taxon>Agaricomycetes</taxon>
        <taxon>Agaricomycetidae</taxon>
        <taxon>Boletales</taxon>
        <taxon>Boletineae</taxon>
        <taxon>Boletaceae</taxon>
        <taxon>Boletoideae</taxon>
        <taxon>Boletus</taxon>
    </lineage>
</organism>
<feature type="compositionally biased region" description="Low complexity" evidence="1">
    <location>
        <begin position="46"/>
        <end position="67"/>
    </location>
</feature>
<comment type="caution">
    <text evidence="2">The sequence shown here is derived from an EMBL/GenBank/DDBJ whole genome shotgun (WGS) entry which is preliminary data.</text>
</comment>
<proteinExistence type="predicted"/>
<sequence length="184" mass="19255">MLVLPALHTYLSQLLSPPSIHTALLLTPEGALVSYASQTSAESSSAATFTHESQSSPSSSVIVSAASRTPSSPGSLKSHASSTGTPQDSKPGSVAIIETRPGPARQKSKDDIRIIAGLGAEVWAETRDEEEGMVESELGRILVLAVEDGRVSVQDTDPLLLLAVNGTIEADWDAMRIKACCNCV</sequence>
<gene>
    <name evidence="2" type="ORF">JVT61DRAFT_5134</name>
</gene>
<dbReference type="OrthoDB" id="3201641at2759"/>
<keyword evidence="3" id="KW-1185">Reference proteome</keyword>
<feature type="compositionally biased region" description="Polar residues" evidence="1">
    <location>
        <begin position="68"/>
        <end position="90"/>
    </location>
</feature>
<accession>A0A8I3AFR7</accession>
<evidence type="ECO:0000256" key="1">
    <source>
        <dbReference type="SAM" id="MobiDB-lite"/>
    </source>
</evidence>
<dbReference type="Proteomes" id="UP000683000">
    <property type="component" value="Unassembled WGS sequence"/>
</dbReference>
<reference evidence="2" key="1">
    <citation type="submission" date="2021-03" db="EMBL/GenBank/DDBJ databases">
        <title>Evolutionary innovations through gain and loss of genes in the ectomycorrhizal Boletales.</title>
        <authorList>
            <person name="Wu G."/>
            <person name="Miyauchi S."/>
            <person name="Morin E."/>
            <person name="Yang Z.-L."/>
            <person name="Xu J."/>
            <person name="Martin F.M."/>
        </authorList>
    </citation>
    <scope>NUCLEOTIDE SEQUENCE</scope>
    <source>
        <strain evidence="2">BR01</strain>
    </source>
</reference>